<dbReference type="AlphaFoldDB" id="A0A2J8AAJ3"/>
<feature type="compositionally biased region" description="Basic and acidic residues" evidence="1">
    <location>
        <begin position="69"/>
        <end position="81"/>
    </location>
</feature>
<protein>
    <submittedName>
        <fullName evidence="2">Uncharacterized protein</fullName>
    </submittedName>
</protein>
<comment type="caution">
    <text evidence="2">The sequence shown here is derived from an EMBL/GenBank/DDBJ whole genome shotgun (WGS) entry which is preliminary data.</text>
</comment>
<feature type="region of interest" description="Disordered" evidence="1">
    <location>
        <begin position="68"/>
        <end position="93"/>
    </location>
</feature>
<dbReference type="EMBL" id="PGGS01000086">
    <property type="protein sequence ID" value="PNH09535.1"/>
    <property type="molecule type" value="Genomic_DNA"/>
</dbReference>
<evidence type="ECO:0000313" key="3">
    <source>
        <dbReference type="Proteomes" id="UP000236333"/>
    </source>
</evidence>
<evidence type="ECO:0000313" key="2">
    <source>
        <dbReference type="EMBL" id="PNH09535.1"/>
    </source>
</evidence>
<sequence length="93" mass="10255">MPSRGGCRLSASRAFCSATSCSYLMHPAACRLDAEHAGVIQGRNKIEETDVQLARRLQEEADLEAQFEEATKKVEEHEQRKKGLKPAAAPSKK</sequence>
<gene>
    <name evidence="2" type="ORF">TSOC_003785</name>
</gene>
<accession>A0A2J8AAJ3</accession>
<keyword evidence="3" id="KW-1185">Reference proteome</keyword>
<name>A0A2J8AAJ3_9CHLO</name>
<dbReference type="OrthoDB" id="538153at2759"/>
<organism evidence="2 3">
    <name type="scientific">Tetrabaena socialis</name>
    <dbReference type="NCBI Taxonomy" id="47790"/>
    <lineage>
        <taxon>Eukaryota</taxon>
        <taxon>Viridiplantae</taxon>
        <taxon>Chlorophyta</taxon>
        <taxon>core chlorophytes</taxon>
        <taxon>Chlorophyceae</taxon>
        <taxon>CS clade</taxon>
        <taxon>Chlamydomonadales</taxon>
        <taxon>Tetrabaenaceae</taxon>
        <taxon>Tetrabaena</taxon>
    </lineage>
</organism>
<dbReference type="Proteomes" id="UP000236333">
    <property type="component" value="Unassembled WGS sequence"/>
</dbReference>
<reference evidence="2 3" key="1">
    <citation type="journal article" date="2017" name="Mol. Biol. Evol.">
        <title>The 4-celled Tetrabaena socialis nuclear genome reveals the essential components for genetic control of cell number at the origin of multicellularity in the volvocine lineage.</title>
        <authorList>
            <person name="Featherston J."/>
            <person name="Arakaki Y."/>
            <person name="Hanschen E.R."/>
            <person name="Ferris P.J."/>
            <person name="Michod R.E."/>
            <person name="Olson B.J.S.C."/>
            <person name="Nozaki H."/>
            <person name="Durand P.M."/>
        </authorList>
    </citation>
    <scope>NUCLEOTIDE SEQUENCE [LARGE SCALE GENOMIC DNA]</scope>
    <source>
        <strain evidence="2 3">NIES-571</strain>
    </source>
</reference>
<evidence type="ECO:0000256" key="1">
    <source>
        <dbReference type="SAM" id="MobiDB-lite"/>
    </source>
</evidence>
<proteinExistence type="predicted"/>